<reference evidence="5 6" key="1">
    <citation type="journal article" date="2019" name="Nat. Microbiol.">
        <title>Mediterranean grassland soil C-N compound turnover is dependent on rainfall and depth, and is mediated by genomically divergent microorganisms.</title>
        <authorList>
            <person name="Diamond S."/>
            <person name="Andeer P.F."/>
            <person name="Li Z."/>
            <person name="Crits-Christoph A."/>
            <person name="Burstein D."/>
            <person name="Anantharaman K."/>
            <person name="Lane K.R."/>
            <person name="Thomas B.C."/>
            <person name="Pan C."/>
            <person name="Northen T.R."/>
            <person name="Banfield J.F."/>
        </authorList>
    </citation>
    <scope>NUCLEOTIDE SEQUENCE [LARGE SCALE GENOMIC DNA]</scope>
    <source>
        <strain evidence="5">NP_7</strain>
    </source>
</reference>
<dbReference type="InterPro" id="IPR046470">
    <property type="entry name" value="SAM_HAT_C"/>
</dbReference>
<sequence>MLTFLSDFGSASPYPAAMKGAAAGICDAALIDISHDVTPGSIREGAYLLWSAAPIYPPGTVHCAVIDPGVGTERAALAVASGGQVLVGPDNGVLLPAARRLGLPDVYRLSEPSFWRHPVSATFHGRDVFAPTAAHLASGTPVSTVGVPTNTYVDLALPTGRGDGRALVGEVLWVDRFGNLVTSIPGTLLSELPPRAGLVVEAASAALAAVPARTFGDAASGRAVVYVGSDGMLEVAVNRGSAAHALAAAPGMALRIRPA</sequence>
<dbReference type="PANTHER" id="PTHR35092:SF1">
    <property type="entry name" value="CHLORINASE MJ1651"/>
    <property type="match status" value="1"/>
</dbReference>
<evidence type="ECO:0000256" key="1">
    <source>
        <dbReference type="ARBA" id="ARBA00022691"/>
    </source>
</evidence>
<dbReference type="Pfam" id="PF01887">
    <property type="entry name" value="SAM_HAT_N"/>
    <property type="match status" value="1"/>
</dbReference>
<dbReference type="AlphaFoldDB" id="A0A537J5R2"/>
<dbReference type="Gene3D" id="2.40.30.90">
    <property type="entry name" value="Bacterial fluorinating enzyme like"/>
    <property type="match status" value="1"/>
</dbReference>
<dbReference type="InterPro" id="IPR046469">
    <property type="entry name" value="SAM_HAT_N"/>
</dbReference>
<feature type="domain" description="S-adenosyl-l-methionine hydroxide adenosyltransferase N-terminal" evidence="3">
    <location>
        <begin position="2"/>
        <end position="146"/>
    </location>
</feature>
<evidence type="ECO:0000313" key="6">
    <source>
        <dbReference type="Proteomes" id="UP000320048"/>
    </source>
</evidence>
<comment type="similarity">
    <text evidence="2">Belongs to the SAM hydrolase / SAM-dependent halogenase family.</text>
</comment>
<dbReference type="InterPro" id="IPR023228">
    <property type="entry name" value="SAM_OH_AdoTrfase_N_sf"/>
</dbReference>
<feature type="domain" description="S-adenosyl-l-methionine hydroxide adenosyltransferase C-terminal" evidence="4">
    <location>
        <begin position="169"/>
        <end position="253"/>
    </location>
</feature>
<evidence type="ECO:0000259" key="3">
    <source>
        <dbReference type="Pfam" id="PF01887"/>
    </source>
</evidence>
<comment type="caution">
    <text evidence="5">The sequence shown here is derived from an EMBL/GenBank/DDBJ whole genome shotgun (WGS) entry which is preliminary data.</text>
</comment>
<dbReference type="Gene3D" id="3.40.50.10790">
    <property type="entry name" value="S-adenosyl-l-methionine hydroxide adenosyltransferase, N-terminal"/>
    <property type="match status" value="1"/>
</dbReference>
<protein>
    <submittedName>
        <fullName evidence="5">SAM-dependent chlorinase/fluorinase</fullName>
    </submittedName>
</protein>
<dbReference type="PANTHER" id="PTHR35092">
    <property type="entry name" value="CHLORINASE MJ1651"/>
    <property type="match status" value="1"/>
</dbReference>
<proteinExistence type="inferred from homology"/>
<evidence type="ECO:0000313" key="5">
    <source>
        <dbReference type="EMBL" id="TMI78880.1"/>
    </source>
</evidence>
<dbReference type="SUPFAM" id="SSF102522">
    <property type="entry name" value="Bacterial fluorinating enzyme, N-terminal domain"/>
    <property type="match status" value="1"/>
</dbReference>
<gene>
    <name evidence="5" type="ORF">E6H04_11670</name>
</gene>
<evidence type="ECO:0000259" key="4">
    <source>
        <dbReference type="Pfam" id="PF20257"/>
    </source>
</evidence>
<dbReference type="PIRSF" id="PIRSF006779">
    <property type="entry name" value="UCP006779"/>
    <property type="match status" value="1"/>
</dbReference>
<dbReference type="EMBL" id="VBAO01000335">
    <property type="protein sequence ID" value="TMI78880.1"/>
    <property type="molecule type" value="Genomic_DNA"/>
</dbReference>
<organism evidence="5 6">
    <name type="scientific">Candidatus Segetimicrobium genomatis</name>
    <dbReference type="NCBI Taxonomy" id="2569760"/>
    <lineage>
        <taxon>Bacteria</taxon>
        <taxon>Bacillati</taxon>
        <taxon>Candidatus Sysuimicrobiota</taxon>
        <taxon>Candidatus Sysuimicrobiia</taxon>
        <taxon>Candidatus Sysuimicrobiales</taxon>
        <taxon>Candidatus Segetimicrobiaceae</taxon>
        <taxon>Candidatus Segetimicrobium</taxon>
    </lineage>
</organism>
<name>A0A537J5R2_9BACT</name>
<dbReference type="Proteomes" id="UP000320048">
    <property type="component" value="Unassembled WGS sequence"/>
</dbReference>
<keyword evidence="1" id="KW-0949">S-adenosyl-L-methionine</keyword>
<dbReference type="SUPFAM" id="SSF101852">
    <property type="entry name" value="Bacterial fluorinating enzyme, C-terminal domain"/>
    <property type="match status" value="1"/>
</dbReference>
<dbReference type="InterPro" id="IPR023227">
    <property type="entry name" value="SAM_OH_AdoTrfase_C_sf"/>
</dbReference>
<accession>A0A537J5R2</accession>
<dbReference type="InterPro" id="IPR002747">
    <property type="entry name" value="SAM_OH_AdoTrfase"/>
</dbReference>
<dbReference type="Pfam" id="PF20257">
    <property type="entry name" value="SAM_HAT_C"/>
    <property type="match status" value="1"/>
</dbReference>
<evidence type="ECO:0000256" key="2">
    <source>
        <dbReference type="ARBA" id="ARBA00024035"/>
    </source>
</evidence>